<feature type="compositionally biased region" description="Low complexity" evidence="4">
    <location>
        <begin position="548"/>
        <end position="561"/>
    </location>
</feature>
<comment type="subcellular location">
    <subcellularLocation>
        <location evidence="3">Cytoplasm</location>
    </subcellularLocation>
    <subcellularLocation>
        <location evidence="2">Dynein axonemal particle</location>
    </subcellularLocation>
    <text evidence="3">Localizes in the apical cytoplasm around the gamma-tubulin-positive pericentriolar region, not in the cilia.</text>
</comment>
<feature type="compositionally biased region" description="Low complexity" evidence="4">
    <location>
        <begin position="237"/>
        <end position="246"/>
    </location>
</feature>
<feature type="compositionally biased region" description="Polar residues" evidence="4">
    <location>
        <begin position="227"/>
        <end position="236"/>
    </location>
</feature>
<dbReference type="PANTHER" id="PTHR22997:SF3">
    <property type="entry name" value="PROTEIN KINTOUN"/>
    <property type="match status" value="1"/>
</dbReference>
<evidence type="ECO:0000256" key="3">
    <source>
        <dbReference type="HAMAP-Rule" id="MF_03069"/>
    </source>
</evidence>
<gene>
    <name evidence="3" type="primary">DNAAF2</name>
    <name evidence="3" type="synonym">KTU</name>
    <name evidence="7" type="ORF">CHARACLAT_009835</name>
</gene>
<feature type="compositionally biased region" description="Basic and acidic residues" evidence="4">
    <location>
        <begin position="420"/>
        <end position="448"/>
    </location>
</feature>
<comment type="function">
    <text evidence="3">Required for cytoplasmic pre-assembly of axonemal dyneins, thereby playing a central role in motility in cilia and flagella. Involved in pre-assembly of dynein arm complexes in the cytoplasm before intraflagellar transport loads them for the ciliary compartment.</text>
</comment>
<feature type="compositionally biased region" description="Polar residues" evidence="4">
    <location>
        <begin position="602"/>
        <end position="612"/>
    </location>
</feature>
<feature type="region of interest" description="Disordered" evidence="4">
    <location>
        <begin position="512"/>
        <end position="662"/>
    </location>
</feature>
<sequence length="697" mass="78564">MDIGEKLKELHLSSEEVGRFTKAFKDDKFREMFCEYVQEISEPENRRKYEEEIRQLEQERGNKVEFIQPTPFRVIKTSTAGKQKCFINICANDTIQKPEGKSALSEDGRRGQCWTLPHSLHPGRSERDTKGNTFMVYDVIFHPDTLHMAAENKAFMDMVYDAAIDGVQRAFNVNLDKYNVREMKTKYKGTPQTFVIRKPIPGYDPQNPTPALPCLDVPQPQMESDESPTLTNSRDVQQQSSQFQSQKNQEPAKPNYTVKYRSRVDLQDFRYSRDSVQSSRPNEILITIDLPLLKSVRDTSLEIKEKSLLLENKQPAYRLHLPLAYPVDGDQGEAKFNKHTGQLTVALPVCPPDEALNHSAGPCPPVSTPQGDSESPEEQCEVEEDQGEKGIYEKSKQEVQTGEQEEEKQKKRNGLVNNSEEQKSGGKENECHQIKQKQHETEEGKTETELPIWSVDEKRDTLQVNKEVEKKEGGLMKETQSQYSEKRSALDKDYCQVGDDPVGKTGVYAQETAAVKKPSATPETKNQGVLISDEQTSFSEEEKEAKPTSSLESTSKTSLDLQVGPGKVRNVQENMQAQQDTSLQHLPSMEEPQISPEVSFPPTETAQSQSSVGDVRLSGRPLESSQVFVTDAAGKGRETGEDDLPEHQVPQRSEQDNQPPVDVSLREIDADGKETLISDHSTSAGFVFQNKLMYELD</sequence>
<feature type="compositionally biased region" description="Polar residues" evidence="4">
    <location>
        <begin position="521"/>
        <end position="538"/>
    </location>
</feature>
<dbReference type="InterPro" id="IPR041442">
    <property type="entry name" value="PIH1D1/2/3_CS-like"/>
</dbReference>
<evidence type="ECO:0000256" key="2">
    <source>
        <dbReference type="ARBA" id="ARBA00024190"/>
    </source>
</evidence>
<dbReference type="PANTHER" id="PTHR22997">
    <property type="entry name" value="PIH1 DOMAIN-CONTAINING PROTEIN 1"/>
    <property type="match status" value="1"/>
</dbReference>
<keyword evidence="1 3" id="KW-0963">Cytoplasm</keyword>
<name>A0ABU7EHT3_9TELE</name>
<evidence type="ECO:0000256" key="1">
    <source>
        <dbReference type="ARBA" id="ARBA00022490"/>
    </source>
</evidence>
<feature type="compositionally biased region" description="Basic and acidic residues" evidence="4">
    <location>
        <begin position="455"/>
        <end position="475"/>
    </location>
</feature>
<dbReference type="Pfam" id="PF08190">
    <property type="entry name" value="PIH1"/>
    <property type="match status" value="1"/>
</dbReference>
<feature type="domain" description="PIH1 N-terminal" evidence="5">
    <location>
        <begin position="40"/>
        <end position="202"/>
    </location>
</feature>
<dbReference type="Proteomes" id="UP001352852">
    <property type="component" value="Unassembled WGS sequence"/>
</dbReference>
<evidence type="ECO:0000313" key="7">
    <source>
        <dbReference type="EMBL" id="MED6286806.1"/>
    </source>
</evidence>
<feature type="compositionally biased region" description="Basic and acidic residues" evidence="4">
    <location>
        <begin position="387"/>
        <end position="397"/>
    </location>
</feature>
<feature type="compositionally biased region" description="Basic and acidic residues" evidence="4">
    <location>
        <begin position="484"/>
        <end position="494"/>
    </location>
</feature>
<feature type="compositionally biased region" description="Polar residues" evidence="4">
    <location>
        <begin position="571"/>
        <end position="585"/>
    </location>
</feature>
<feature type="region of interest" description="Disordered" evidence="4">
    <location>
        <begin position="356"/>
        <end position="497"/>
    </location>
</feature>
<accession>A0ABU7EHT3</accession>
<comment type="caution">
    <text evidence="7">The sequence shown here is derived from an EMBL/GenBank/DDBJ whole genome shotgun (WGS) entry which is preliminary data.</text>
</comment>
<protein>
    <recommendedName>
        <fullName evidence="3">Protein kintoun</fullName>
    </recommendedName>
    <alternativeName>
        <fullName evidence="3">Dynein assembly factor 2, axonemal</fullName>
    </alternativeName>
</protein>
<reference evidence="7 8" key="1">
    <citation type="submission" date="2021-06" db="EMBL/GenBank/DDBJ databases">
        <authorList>
            <person name="Palmer J.M."/>
        </authorList>
    </citation>
    <scope>NUCLEOTIDE SEQUENCE [LARGE SCALE GENOMIC DNA]</scope>
    <source>
        <strain evidence="7 8">CL_MEX2019</strain>
        <tissue evidence="7">Muscle</tissue>
    </source>
</reference>
<evidence type="ECO:0000313" key="8">
    <source>
        <dbReference type="Proteomes" id="UP001352852"/>
    </source>
</evidence>
<evidence type="ECO:0000256" key="4">
    <source>
        <dbReference type="SAM" id="MobiDB-lite"/>
    </source>
</evidence>
<feature type="compositionally biased region" description="Acidic residues" evidence="4">
    <location>
        <begin position="374"/>
        <end position="386"/>
    </location>
</feature>
<evidence type="ECO:0000259" key="5">
    <source>
        <dbReference type="Pfam" id="PF08190"/>
    </source>
</evidence>
<dbReference type="InterPro" id="IPR034727">
    <property type="entry name" value="Kintoun"/>
</dbReference>
<keyword evidence="8" id="KW-1185">Reference proteome</keyword>
<dbReference type="InterPro" id="IPR012981">
    <property type="entry name" value="PIH1_N"/>
</dbReference>
<organism evidence="7 8">
    <name type="scientific">Characodon lateralis</name>
    <dbReference type="NCBI Taxonomy" id="208331"/>
    <lineage>
        <taxon>Eukaryota</taxon>
        <taxon>Metazoa</taxon>
        <taxon>Chordata</taxon>
        <taxon>Craniata</taxon>
        <taxon>Vertebrata</taxon>
        <taxon>Euteleostomi</taxon>
        <taxon>Actinopterygii</taxon>
        <taxon>Neopterygii</taxon>
        <taxon>Teleostei</taxon>
        <taxon>Neoteleostei</taxon>
        <taxon>Acanthomorphata</taxon>
        <taxon>Ovalentaria</taxon>
        <taxon>Atherinomorphae</taxon>
        <taxon>Cyprinodontiformes</taxon>
        <taxon>Goodeidae</taxon>
        <taxon>Characodon</taxon>
    </lineage>
</organism>
<dbReference type="HAMAP" id="MF_03069">
    <property type="entry name" value="Kintoun"/>
    <property type="match status" value="1"/>
</dbReference>
<dbReference type="EMBL" id="JAHUTJ010057990">
    <property type="protein sequence ID" value="MED6286806.1"/>
    <property type="molecule type" value="Genomic_DNA"/>
</dbReference>
<feature type="domain" description="PIH1D1/2/3 CS-like" evidence="6">
    <location>
        <begin position="251"/>
        <end position="349"/>
    </location>
</feature>
<dbReference type="InterPro" id="IPR050734">
    <property type="entry name" value="PIH1/Kintoun_subfamily"/>
</dbReference>
<evidence type="ECO:0000259" key="6">
    <source>
        <dbReference type="Pfam" id="PF18201"/>
    </source>
</evidence>
<dbReference type="Pfam" id="PF18201">
    <property type="entry name" value="PIH1_CS"/>
    <property type="match status" value="1"/>
</dbReference>
<comment type="similarity">
    <text evidence="3">Belongs to the PIH1 family. Kintoun subfamily.</text>
</comment>
<proteinExistence type="inferred from homology"/>
<feature type="region of interest" description="Disordered" evidence="4">
    <location>
        <begin position="198"/>
        <end position="254"/>
    </location>
</feature>